<keyword evidence="3" id="KW-1185">Reference proteome</keyword>
<protein>
    <submittedName>
        <fullName evidence="2">Uncharacterized protein</fullName>
    </submittedName>
</protein>
<feature type="compositionally biased region" description="Polar residues" evidence="1">
    <location>
        <begin position="1"/>
        <end position="10"/>
    </location>
</feature>
<accession>A0A834KWG1</accession>
<sequence length="190" mass="21678">MASAKISKSTCGDGFSKSSESAESKSETKEISLEWHPEKISKSNRADKFSKSSKSEKISKSTRGDRLSKFSKSAKIYKSTLGDRLSNSHEGVKISKSTRADRFSKSPKVRKFLSPLLEIDCQIPTKVLRVRTFGDFENLSRRVDLEIFADAIRANIEEQLIRIYNSLFDFRPNWRSGDTRLRKTTTIWDL</sequence>
<name>A0A834KWG1_VESPE</name>
<comment type="caution">
    <text evidence="2">The sequence shown here is derived from an EMBL/GenBank/DDBJ whole genome shotgun (WGS) entry which is preliminary data.</text>
</comment>
<dbReference type="AlphaFoldDB" id="A0A834KWG1"/>
<feature type="compositionally biased region" description="Basic and acidic residues" evidence="1">
    <location>
        <begin position="20"/>
        <end position="66"/>
    </location>
</feature>
<organism evidence="2 3">
    <name type="scientific">Vespula pensylvanica</name>
    <name type="common">Western yellow jacket</name>
    <name type="synonym">Wasp</name>
    <dbReference type="NCBI Taxonomy" id="30213"/>
    <lineage>
        <taxon>Eukaryota</taxon>
        <taxon>Metazoa</taxon>
        <taxon>Ecdysozoa</taxon>
        <taxon>Arthropoda</taxon>
        <taxon>Hexapoda</taxon>
        <taxon>Insecta</taxon>
        <taxon>Pterygota</taxon>
        <taxon>Neoptera</taxon>
        <taxon>Endopterygota</taxon>
        <taxon>Hymenoptera</taxon>
        <taxon>Apocrita</taxon>
        <taxon>Aculeata</taxon>
        <taxon>Vespoidea</taxon>
        <taxon>Vespidae</taxon>
        <taxon>Vespinae</taxon>
        <taxon>Vespula</taxon>
    </lineage>
</organism>
<proteinExistence type="predicted"/>
<reference evidence="2" key="1">
    <citation type="journal article" date="2020" name="G3 (Bethesda)">
        <title>High-Quality Assemblies for Three Invasive Social Wasps from the &lt;i&gt;Vespula&lt;/i&gt; Genus.</title>
        <authorList>
            <person name="Harrop T.W.R."/>
            <person name="Guhlin J."/>
            <person name="McLaughlin G.M."/>
            <person name="Permina E."/>
            <person name="Stockwell P."/>
            <person name="Gilligan J."/>
            <person name="Le Lec M.F."/>
            <person name="Gruber M.A.M."/>
            <person name="Quinn O."/>
            <person name="Lovegrove M."/>
            <person name="Duncan E.J."/>
            <person name="Remnant E.J."/>
            <person name="Van Eeckhoven J."/>
            <person name="Graham B."/>
            <person name="Knapp R.A."/>
            <person name="Langford K.W."/>
            <person name="Kronenberg Z."/>
            <person name="Press M.O."/>
            <person name="Eacker S.M."/>
            <person name="Wilson-Rankin E.E."/>
            <person name="Purcell J."/>
            <person name="Lester P.J."/>
            <person name="Dearden P.K."/>
        </authorList>
    </citation>
    <scope>NUCLEOTIDE SEQUENCE</scope>
    <source>
        <strain evidence="2">Volc-1</strain>
    </source>
</reference>
<evidence type="ECO:0000313" key="3">
    <source>
        <dbReference type="Proteomes" id="UP000600918"/>
    </source>
</evidence>
<dbReference type="EMBL" id="JACSDY010000012">
    <property type="protein sequence ID" value="KAF7413186.1"/>
    <property type="molecule type" value="Genomic_DNA"/>
</dbReference>
<evidence type="ECO:0000256" key="1">
    <source>
        <dbReference type="SAM" id="MobiDB-lite"/>
    </source>
</evidence>
<gene>
    <name evidence="2" type="ORF">H0235_013037</name>
</gene>
<evidence type="ECO:0000313" key="2">
    <source>
        <dbReference type="EMBL" id="KAF7413186.1"/>
    </source>
</evidence>
<feature type="region of interest" description="Disordered" evidence="1">
    <location>
        <begin position="1"/>
        <end position="66"/>
    </location>
</feature>
<dbReference type="Proteomes" id="UP000600918">
    <property type="component" value="Unassembled WGS sequence"/>
</dbReference>